<sequence>MGFSDDILMAYAGGGLDQATRAEIESAMERDAVLAQRVAAHQAQLQRQAQPRMAVPRRGATVVQLAAVRATRAATQQAARRARKVQHWSWLEWSAVFMAMALGAAAGKFLLTDWQPEAQAPASVAWRDGALIAQGRLALALDQAPGGAAGVYGGTVRIASSFVATDGSYCRGFTATSSGQEMAGLACKSGGAWKLPIWMQTTKPAQAGAVKAGLDLPAAVQAVMEQRSGGQLLDAAAEHDALQKGWVR</sequence>
<dbReference type="AlphaFoldDB" id="A0A7X2ISK6"/>
<proteinExistence type="predicted"/>
<evidence type="ECO:0008006" key="3">
    <source>
        <dbReference type="Google" id="ProtNLM"/>
    </source>
</evidence>
<organism evidence="1 2">
    <name type="scientific">Pseudoduganella rivuli</name>
    <dbReference type="NCBI Taxonomy" id="2666085"/>
    <lineage>
        <taxon>Bacteria</taxon>
        <taxon>Pseudomonadati</taxon>
        <taxon>Pseudomonadota</taxon>
        <taxon>Betaproteobacteria</taxon>
        <taxon>Burkholderiales</taxon>
        <taxon>Oxalobacteraceae</taxon>
        <taxon>Telluria group</taxon>
        <taxon>Pseudoduganella</taxon>
    </lineage>
</organism>
<reference evidence="1 2" key="1">
    <citation type="submission" date="2019-11" db="EMBL/GenBank/DDBJ databases">
        <title>Novel species isolated from a subtropical stream in China.</title>
        <authorList>
            <person name="Lu H."/>
        </authorList>
    </citation>
    <scope>NUCLEOTIDE SEQUENCE [LARGE SCALE GENOMIC DNA]</scope>
    <source>
        <strain evidence="1 2">FT92W</strain>
    </source>
</reference>
<keyword evidence="2" id="KW-1185">Reference proteome</keyword>
<dbReference type="RefSeq" id="WP_154379741.1">
    <property type="nucleotide sequence ID" value="NZ_WKJJ01000019.1"/>
</dbReference>
<accession>A0A7X2ISK6</accession>
<comment type="caution">
    <text evidence="1">The sequence shown here is derived from an EMBL/GenBank/DDBJ whole genome shotgun (WGS) entry which is preliminary data.</text>
</comment>
<dbReference type="EMBL" id="WKJJ01000019">
    <property type="protein sequence ID" value="MRV75325.1"/>
    <property type="molecule type" value="Genomic_DNA"/>
</dbReference>
<gene>
    <name evidence="1" type="ORF">GJ700_26770</name>
</gene>
<evidence type="ECO:0000313" key="2">
    <source>
        <dbReference type="Proteomes" id="UP000446768"/>
    </source>
</evidence>
<dbReference type="Proteomes" id="UP000446768">
    <property type="component" value="Unassembled WGS sequence"/>
</dbReference>
<protein>
    <recommendedName>
        <fullName evidence="3">Anti-sigma factor</fullName>
    </recommendedName>
</protein>
<evidence type="ECO:0000313" key="1">
    <source>
        <dbReference type="EMBL" id="MRV75325.1"/>
    </source>
</evidence>
<name>A0A7X2ISK6_9BURK</name>